<dbReference type="AlphaFoldDB" id="A0AAV7VGI4"/>
<protein>
    <submittedName>
        <fullName evidence="1">Uncharacterized protein</fullName>
    </submittedName>
</protein>
<dbReference type="Proteomes" id="UP001066276">
    <property type="component" value="Chromosome 2_1"/>
</dbReference>
<dbReference type="EMBL" id="JANPWB010000003">
    <property type="protein sequence ID" value="KAJ1199373.1"/>
    <property type="molecule type" value="Genomic_DNA"/>
</dbReference>
<proteinExistence type="predicted"/>
<gene>
    <name evidence="1" type="ORF">NDU88_003210</name>
</gene>
<sequence>MEKLRIKNIVQCLDRIGGAPGRERESRYPDFETVVDGGTLLYPTYSIYAPHVNILDMKWRACEEKCQLRF</sequence>
<evidence type="ECO:0000313" key="2">
    <source>
        <dbReference type="Proteomes" id="UP001066276"/>
    </source>
</evidence>
<comment type="caution">
    <text evidence="1">The sequence shown here is derived from an EMBL/GenBank/DDBJ whole genome shotgun (WGS) entry which is preliminary data.</text>
</comment>
<organism evidence="1 2">
    <name type="scientific">Pleurodeles waltl</name>
    <name type="common">Iberian ribbed newt</name>
    <dbReference type="NCBI Taxonomy" id="8319"/>
    <lineage>
        <taxon>Eukaryota</taxon>
        <taxon>Metazoa</taxon>
        <taxon>Chordata</taxon>
        <taxon>Craniata</taxon>
        <taxon>Vertebrata</taxon>
        <taxon>Euteleostomi</taxon>
        <taxon>Amphibia</taxon>
        <taxon>Batrachia</taxon>
        <taxon>Caudata</taxon>
        <taxon>Salamandroidea</taxon>
        <taxon>Salamandridae</taxon>
        <taxon>Pleurodelinae</taxon>
        <taxon>Pleurodeles</taxon>
    </lineage>
</organism>
<accession>A0AAV7VGI4</accession>
<name>A0AAV7VGI4_PLEWA</name>
<keyword evidence="2" id="KW-1185">Reference proteome</keyword>
<evidence type="ECO:0000313" key="1">
    <source>
        <dbReference type="EMBL" id="KAJ1199373.1"/>
    </source>
</evidence>
<reference evidence="1" key="1">
    <citation type="journal article" date="2022" name="bioRxiv">
        <title>Sequencing and chromosome-scale assembly of the giantPleurodeles waltlgenome.</title>
        <authorList>
            <person name="Brown T."/>
            <person name="Elewa A."/>
            <person name="Iarovenko S."/>
            <person name="Subramanian E."/>
            <person name="Araus A.J."/>
            <person name="Petzold A."/>
            <person name="Susuki M."/>
            <person name="Suzuki K.-i.T."/>
            <person name="Hayashi T."/>
            <person name="Toyoda A."/>
            <person name="Oliveira C."/>
            <person name="Osipova E."/>
            <person name="Leigh N.D."/>
            <person name="Simon A."/>
            <person name="Yun M.H."/>
        </authorList>
    </citation>
    <scope>NUCLEOTIDE SEQUENCE</scope>
    <source>
        <strain evidence="1">20211129_DDA</strain>
        <tissue evidence="1">Liver</tissue>
    </source>
</reference>